<organism evidence="1 2">
    <name type="scientific">Chitinasiproducens palmae</name>
    <dbReference type="NCBI Taxonomy" id="1770053"/>
    <lineage>
        <taxon>Bacteria</taxon>
        <taxon>Pseudomonadati</taxon>
        <taxon>Pseudomonadota</taxon>
        <taxon>Betaproteobacteria</taxon>
        <taxon>Burkholderiales</taxon>
        <taxon>Burkholderiaceae</taxon>
        <taxon>Chitinasiproducens</taxon>
    </lineage>
</organism>
<name>A0A1H2PQU0_9BURK</name>
<evidence type="ECO:0000313" key="1">
    <source>
        <dbReference type="EMBL" id="SDV49214.1"/>
    </source>
</evidence>
<sequence>MTAIARAIVIASFVAGTVAAAHFHCNLLAFVLFLCLIDMRVEGK</sequence>
<proteinExistence type="predicted"/>
<dbReference type="EMBL" id="FNLO01000007">
    <property type="protein sequence ID" value="SDV49214.1"/>
    <property type="molecule type" value="Genomic_DNA"/>
</dbReference>
<keyword evidence="2" id="KW-1185">Reference proteome</keyword>
<gene>
    <name evidence="1" type="ORF">SAMN05216551_107157</name>
</gene>
<evidence type="ECO:0000313" key="2">
    <source>
        <dbReference type="Proteomes" id="UP000243719"/>
    </source>
</evidence>
<protein>
    <submittedName>
        <fullName evidence="1">Uncharacterized protein</fullName>
    </submittedName>
</protein>
<dbReference type="STRING" id="1770053.SAMN05216551_107157"/>
<dbReference type="RefSeq" id="WP_268874522.1">
    <property type="nucleotide sequence ID" value="NZ_FNLO01000007.1"/>
</dbReference>
<dbReference type="AlphaFoldDB" id="A0A1H2PQU0"/>
<accession>A0A1H2PQU0</accession>
<dbReference type="Proteomes" id="UP000243719">
    <property type="component" value="Unassembled WGS sequence"/>
</dbReference>
<reference evidence="2" key="1">
    <citation type="submission" date="2016-09" db="EMBL/GenBank/DDBJ databases">
        <authorList>
            <person name="Varghese N."/>
            <person name="Submissions S."/>
        </authorList>
    </citation>
    <scope>NUCLEOTIDE SEQUENCE [LARGE SCALE GENOMIC DNA]</scope>
    <source>
        <strain evidence="2">JS23</strain>
    </source>
</reference>